<dbReference type="STRING" id="61424.A0A2T9Y166"/>
<dbReference type="GO" id="GO:0004305">
    <property type="term" value="F:ethanolamine kinase activity"/>
    <property type="evidence" value="ECO:0007669"/>
    <property type="project" value="UniProtKB-EC"/>
</dbReference>
<dbReference type="PANTHER" id="PTHR22603">
    <property type="entry name" value="CHOLINE/ETHANOALAMINE KINASE"/>
    <property type="match status" value="1"/>
</dbReference>
<dbReference type="GO" id="GO:0005737">
    <property type="term" value="C:cytoplasm"/>
    <property type="evidence" value="ECO:0007669"/>
    <property type="project" value="TreeGrafter"/>
</dbReference>
<dbReference type="EC" id="2.7.1.82" evidence="3"/>
<dbReference type="Gene3D" id="3.30.200.20">
    <property type="entry name" value="Phosphorylase Kinase, domain 1"/>
    <property type="match status" value="1"/>
</dbReference>
<comment type="caution">
    <text evidence="4">The sequence shown here is derived from an EMBL/GenBank/DDBJ whole genome shotgun (WGS) entry which is preliminary data.</text>
</comment>
<evidence type="ECO:0000256" key="2">
    <source>
        <dbReference type="ARBA" id="ARBA00038211"/>
    </source>
</evidence>
<dbReference type="EMBL" id="MBFT01000974">
    <property type="protein sequence ID" value="PVU86060.1"/>
    <property type="molecule type" value="Genomic_DNA"/>
</dbReference>
<dbReference type="Pfam" id="PF01633">
    <property type="entry name" value="Choline_kinase"/>
    <property type="match status" value="1"/>
</dbReference>
<evidence type="ECO:0000256" key="1">
    <source>
        <dbReference type="ARBA" id="ARBA00037883"/>
    </source>
</evidence>
<comment type="pathway">
    <text evidence="1">Phospholipid metabolism; phosphatidylethanolamine biosynthesis; phosphatidylethanolamine from ethanolamine: step 1/3.</text>
</comment>
<evidence type="ECO:0000256" key="3">
    <source>
        <dbReference type="ARBA" id="ARBA00038874"/>
    </source>
</evidence>
<name>A0A2T9Y166_9FUNG</name>
<dbReference type="AlphaFoldDB" id="A0A2T9Y166"/>
<dbReference type="PANTHER" id="PTHR22603:SF66">
    <property type="entry name" value="ETHANOLAMINE KINASE"/>
    <property type="match status" value="1"/>
</dbReference>
<dbReference type="Proteomes" id="UP000245699">
    <property type="component" value="Unassembled WGS sequence"/>
</dbReference>
<accession>A0A2T9Y166</accession>
<dbReference type="CDD" id="cd05157">
    <property type="entry name" value="ETNK_euk"/>
    <property type="match status" value="1"/>
</dbReference>
<dbReference type="Gene3D" id="3.90.1200.10">
    <property type="match status" value="1"/>
</dbReference>
<dbReference type="InterPro" id="IPR011009">
    <property type="entry name" value="Kinase-like_dom_sf"/>
</dbReference>
<proteinExistence type="inferred from homology"/>
<organism evidence="4 5">
    <name type="scientific">Furculomyces boomerangus</name>
    <dbReference type="NCBI Taxonomy" id="61424"/>
    <lineage>
        <taxon>Eukaryota</taxon>
        <taxon>Fungi</taxon>
        <taxon>Fungi incertae sedis</taxon>
        <taxon>Zoopagomycota</taxon>
        <taxon>Kickxellomycotina</taxon>
        <taxon>Harpellomycetes</taxon>
        <taxon>Harpellales</taxon>
        <taxon>Harpellaceae</taxon>
        <taxon>Furculomyces</taxon>
    </lineage>
</organism>
<evidence type="ECO:0000313" key="5">
    <source>
        <dbReference type="Proteomes" id="UP000245699"/>
    </source>
</evidence>
<comment type="similarity">
    <text evidence="2">Belongs to the choline/ethanolamine kinase family.</text>
</comment>
<keyword evidence="5" id="KW-1185">Reference proteome</keyword>
<protein>
    <recommendedName>
        <fullName evidence="3">ethanolamine kinase</fullName>
        <ecNumber evidence="3">2.7.1.82</ecNumber>
    </recommendedName>
</protein>
<sequence>MDSVISSIKFFNLTVRDAFLLEDARELAAVIFSDWNKADLKLTQCTEGITNKLVKCKNTKTGETVLIRAYGKRSEYIINRESEIYNTICLSEMGLAQKVYGRYKNGLVYGYSEGRTFDSCFMGKEPLKNLVPKYLAKWHKADIPGDKTPSLFFTLRKWLAQLPETYADKEKNEFYLANFDKKRIGEEIEFVEGIVNRINPPVLFCHNDLLSGNILLNEAKGQITFIDFEYGSYNYRGYDIANHFCEFAGFECEYSRYPTEEEQKEWLRIYLGEFYGVGAEKVEEAELDKVIFEVDVFSLASSLYWGLWSLLQAFLSDLEFDYMSYGKLRFERYFSEKKRIEHGP</sequence>
<evidence type="ECO:0000313" key="4">
    <source>
        <dbReference type="EMBL" id="PVU86060.1"/>
    </source>
</evidence>
<dbReference type="GO" id="GO:0006646">
    <property type="term" value="P:phosphatidylethanolamine biosynthetic process"/>
    <property type="evidence" value="ECO:0007669"/>
    <property type="project" value="TreeGrafter"/>
</dbReference>
<dbReference type="SUPFAM" id="SSF56112">
    <property type="entry name" value="Protein kinase-like (PK-like)"/>
    <property type="match status" value="1"/>
</dbReference>
<reference evidence="4 5" key="1">
    <citation type="journal article" date="2018" name="MBio">
        <title>Comparative Genomics Reveals the Core Gene Toolbox for the Fungus-Insect Symbiosis.</title>
        <authorList>
            <person name="Wang Y."/>
            <person name="Stata M."/>
            <person name="Wang W."/>
            <person name="Stajich J.E."/>
            <person name="White M.M."/>
            <person name="Moncalvo J.M."/>
        </authorList>
    </citation>
    <scope>NUCLEOTIDE SEQUENCE [LARGE SCALE GENOMIC DNA]</scope>
    <source>
        <strain evidence="4 5">AUS-77-4</strain>
    </source>
</reference>
<gene>
    <name evidence="4" type="ORF">BB559_006679</name>
</gene>
<dbReference type="OrthoDB" id="10267235at2759"/>